<accession>A0ABT1SNZ7</accession>
<dbReference type="EMBL" id="JANGEW010000001">
    <property type="protein sequence ID" value="MCQ5341578.1"/>
    <property type="molecule type" value="Genomic_DNA"/>
</dbReference>
<proteinExistence type="predicted"/>
<dbReference type="InterPro" id="IPR010295">
    <property type="entry name" value="DUF898"/>
</dbReference>
<feature type="transmembrane region" description="Helical" evidence="1">
    <location>
        <begin position="12"/>
        <end position="35"/>
    </location>
</feature>
<gene>
    <name evidence="2" type="ORF">NE675_00810</name>
</gene>
<evidence type="ECO:0000313" key="2">
    <source>
        <dbReference type="EMBL" id="MCQ5341578.1"/>
    </source>
</evidence>
<feature type="transmembrane region" description="Helical" evidence="1">
    <location>
        <begin position="71"/>
        <end position="89"/>
    </location>
</feature>
<evidence type="ECO:0000313" key="3">
    <source>
        <dbReference type="Proteomes" id="UP001206692"/>
    </source>
</evidence>
<evidence type="ECO:0000256" key="1">
    <source>
        <dbReference type="SAM" id="Phobius"/>
    </source>
</evidence>
<keyword evidence="1" id="KW-1133">Transmembrane helix</keyword>
<keyword evidence="1" id="KW-0472">Membrane</keyword>
<organism evidence="2 3">
    <name type="scientific">Megasphaera massiliensis</name>
    <dbReference type="NCBI Taxonomy" id="1232428"/>
    <lineage>
        <taxon>Bacteria</taxon>
        <taxon>Bacillati</taxon>
        <taxon>Bacillota</taxon>
        <taxon>Negativicutes</taxon>
        <taxon>Veillonellales</taxon>
        <taxon>Veillonellaceae</taxon>
        <taxon>Megasphaera</taxon>
    </lineage>
</organism>
<dbReference type="RefSeq" id="WP_062412820.1">
    <property type="nucleotide sequence ID" value="NZ_JAJCIO010000001.1"/>
</dbReference>
<keyword evidence="3" id="KW-1185">Reference proteome</keyword>
<reference evidence="2 3" key="1">
    <citation type="submission" date="2022-06" db="EMBL/GenBank/DDBJ databases">
        <title>Isolation of gut microbiota from human fecal samples.</title>
        <authorList>
            <person name="Pamer E.G."/>
            <person name="Barat B."/>
            <person name="Waligurski E."/>
            <person name="Medina S."/>
            <person name="Paddock L."/>
            <person name="Mostad J."/>
        </authorList>
    </citation>
    <scope>NUCLEOTIDE SEQUENCE [LARGE SCALE GENOMIC DNA]</scope>
    <source>
        <strain evidence="2 3">DFI.1.1</strain>
    </source>
</reference>
<dbReference type="Pfam" id="PF05987">
    <property type="entry name" value="DUF898"/>
    <property type="match status" value="1"/>
</dbReference>
<keyword evidence="1" id="KW-0812">Transmembrane</keyword>
<sequence length="111" mass="12979">MNGSKESQFEGSVFGFIGYYLIMSLLTIVTLGIAYPWGYVMFQSWLCRNTIIDGHRLYFDGTGTQLFGNYIKWWFFTLITFGIYGFWLYNKMTAWRVKHTHMVPSENGIDA</sequence>
<name>A0ABT1SNZ7_9FIRM</name>
<comment type="caution">
    <text evidence="2">The sequence shown here is derived from an EMBL/GenBank/DDBJ whole genome shotgun (WGS) entry which is preliminary data.</text>
</comment>
<dbReference type="Proteomes" id="UP001206692">
    <property type="component" value="Unassembled WGS sequence"/>
</dbReference>
<protein>
    <submittedName>
        <fullName evidence="2">YjgN family protein</fullName>
    </submittedName>
</protein>